<dbReference type="GO" id="GO:0004190">
    <property type="term" value="F:aspartic-type endopeptidase activity"/>
    <property type="evidence" value="ECO:0007669"/>
    <property type="project" value="UniProtKB-KW"/>
</dbReference>
<comment type="caution">
    <text evidence="11">The sequence shown here is derived from an EMBL/GenBank/DDBJ whole genome shotgun (WGS) entry which is preliminary data.</text>
</comment>
<dbReference type="CDD" id="cd14310">
    <property type="entry name" value="UBA_cnDdi1_like"/>
    <property type="match status" value="1"/>
</dbReference>
<comment type="subunit">
    <text evidence="3">Binds ubiquitin and polyubiquitinated proteins.</text>
</comment>
<keyword evidence="6" id="KW-0064">Aspartyl protease</keyword>
<dbReference type="Pfam" id="PF00240">
    <property type="entry name" value="ubiquitin"/>
    <property type="match status" value="1"/>
</dbReference>
<evidence type="ECO:0000259" key="10">
    <source>
        <dbReference type="PROSITE" id="PS50053"/>
    </source>
</evidence>
<dbReference type="EMBL" id="CAJMWZ010002846">
    <property type="protein sequence ID" value="CAE6463886.1"/>
    <property type="molecule type" value="Genomic_DNA"/>
</dbReference>
<feature type="compositionally biased region" description="Polar residues" evidence="8">
    <location>
        <begin position="271"/>
        <end position="303"/>
    </location>
</feature>
<dbReference type="CDD" id="cd05479">
    <property type="entry name" value="RP_DDI"/>
    <property type="match status" value="1"/>
</dbReference>
<evidence type="ECO:0000256" key="5">
    <source>
        <dbReference type="ARBA" id="ARBA00022670"/>
    </source>
</evidence>
<comment type="function">
    <text evidence="1">Probable aspartic protease. May be involved in the regulation of exocytosis. Acts as a linker between the 19S proteasome and polyubiquitinated proteins via UBA domain interactions with ubiquitin for their subsequent degradation. Required for S-phase checkpoint control.</text>
</comment>
<evidence type="ECO:0000256" key="2">
    <source>
        <dbReference type="ARBA" id="ARBA00009136"/>
    </source>
</evidence>
<accession>A0A8H3BTQ7</accession>
<dbReference type="AlphaFoldDB" id="A0A8H3BTQ7"/>
<dbReference type="InterPro" id="IPR029071">
    <property type="entry name" value="Ubiquitin-like_domsf"/>
</dbReference>
<gene>
    <name evidence="11" type="ORF">RDB_LOCUS54736</name>
</gene>
<dbReference type="GO" id="GO:0003684">
    <property type="term" value="F:damaged DNA binding"/>
    <property type="evidence" value="ECO:0007669"/>
    <property type="project" value="InterPro"/>
</dbReference>
<dbReference type="PANTHER" id="PTHR12917:SF1">
    <property type="entry name" value="AT13091P"/>
    <property type="match status" value="1"/>
</dbReference>
<feature type="compositionally biased region" description="Basic and acidic residues" evidence="8">
    <location>
        <begin position="789"/>
        <end position="800"/>
    </location>
</feature>
<evidence type="ECO:0000256" key="8">
    <source>
        <dbReference type="SAM" id="MobiDB-lite"/>
    </source>
</evidence>
<dbReference type="SMART" id="SM00213">
    <property type="entry name" value="UBQ"/>
    <property type="match status" value="1"/>
</dbReference>
<dbReference type="Gene3D" id="1.10.10.2570">
    <property type="match status" value="1"/>
</dbReference>
<dbReference type="Pfam" id="PF09668">
    <property type="entry name" value="Asp_protease"/>
    <property type="match status" value="1"/>
</dbReference>
<dbReference type="SMART" id="SM00165">
    <property type="entry name" value="UBA"/>
    <property type="match status" value="1"/>
</dbReference>
<sequence length="910" mass="98732">MSYSQPPRLTSRPSFPSTTSQQSGQPGQIHVIVRLPYNRPPNAPPAPQQVIWSPEKEKILWDELARPRANLNAINWTGLSAQLDVPVPYLIYRAQVKYEQDLKGLQGIRKAQSVTSPTDDRSFGSPAPKTRNILSSPTMATSPDLVRRMSSSGAIGSRWSRGSNASTHTIIQPSGPRMARLNPVLTPLRTAAGSKPSTPSSDQSTPSPTDSEEETRDAQKEEADQLAEKLKELQKKMGSGYFGFVKPNKSPAPSITASQTRSQSQSAFQIRPQSTLQDPSQTARSQTATMSASRLQRSLTTPTRAAMVADSEATTSASASMSQRGSIPDIPSPGSDSRARLPVRVTRRATSVGTHRSPSVVSEAQERGPVGRTRAHEAESGQVSSASSFSDISDMSASALEDALMSNNFKSTAASRMYVVDVFPYSSFAWCKAWKIHLEGTVIVTRNYSTKFQLVLLPLPLNPDRLRVITKGNTSLLSPSPNPVMKLSFATDNGEVYGLEVDQTMEVESLMALLEAECGIPVAEQSLTHDGRELSDPKATLASAGVQEDAMLHLRRKVVVAGSAGVENDAMLQLRRKVIVAGRSAAHDEEMMRLQLLGDPNLMQQLRDNQPELADAIQNDPQRFSELLRQHRERQRDAEVAQQREISALNADPYNVDAQKRIEEAIRQQAVLENMEHAMEYSPEFFGRVIMLYIPVEVNGVPVKAFVDSGAQQTIMSPECAEQCSLLRLLDKRFAGIAKGVGTAKILGRGRDVDLLFGLDMLKAHQACIDLEKNVLRIQGREVKFLSEHELPDKARHDTSAELEGSKSQTPSSSTPAPGTQPASSSATPAPVPAQRFPGGGNTLGSAPASAPSPNPGPQRPAAQPRAAPRAIPEEHITTLQGFGASREEAIRLLQLAEGNLDVAASLMFQ</sequence>
<evidence type="ECO:0000313" key="11">
    <source>
        <dbReference type="EMBL" id="CAE6463886.1"/>
    </source>
</evidence>
<dbReference type="InterPro" id="IPR000626">
    <property type="entry name" value="Ubiquitin-like_dom"/>
</dbReference>
<feature type="region of interest" description="Disordered" evidence="8">
    <location>
        <begin position="789"/>
        <end position="874"/>
    </location>
</feature>
<dbReference type="GO" id="GO:0006289">
    <property type="term" value="P:nucleotide-excision repair"/>
    <property type="evidence" value="ECO:0007669"/>
    <property type="project" value="InterPro"/>
</dbReference>
<dbReference type="SUPFAM" id="SSF101238">
    <property type="entry name" value="XPC-binding domain"/>
    <property type="match status" value="1"/>
</dbReference>
<name>A0A8H3BTQ7_9AGAM</name>
<proteinExistence type="inferred from homology"/>
<reference evidence="11" key="1">
    <citation type="submission" date="2021-01" db="EMBL/GenBank/DDBJ databases">
        <authorList>
            <person name="Kaushik A."/>
        </authorList>
    </citation>
    <scope>NUCLEOTIDE SEQUENCE</scope>
    <source>
        <strain evidence="11">Type strain: AG8-Rh-89/</strain>
    </source>
</reference>
<evidence type="ECO:0000256" key="7">
    <source>
        <dbReference type="ARBA" id="ARBA00022801"/>
    </source>
</evidence>
<dbReference type="InterPro" id="IPR015940">
    <property type="entry name" value="UBA"/>
</dbReference>
<feature type="region of interest" description="Disordered" evidence="8">
    <location>
        <begin position="242"/>
        <end position="388"/>
    </location>
</feature>
<dbReference type="SUPFAM" id="SSF54236">
    <property type="entry name" value="Ubiquitin-like"/>
    <property type="match status" value="1"/>
</dbReference>
<feature type="compositionally biased region" description="Low complexity" evidence="8">
    <location>
        <begin position="808"/>
        <end position="835"/>
    </location>
</feature>
<feature type="compositionally biased region" description="Polar residues" evidence="8">
    <location>
        <begin position="348"/>
        <end position="362"/>
    </location>
</feature>
<feature type="compositionally biased region" description="Low complexity" evidence="8">
    <location>
        <begin position="194"/>
        <end position="209"/>
    </location>
</feature>
<dbReference type="InterPro" id="IPR036353">
    <property type="entry name" value="XPC-bd_sf"/>
</dbReference>
<dbReference type="Gene3D" id="3.10.20.90">
    <property type="entry name" value="Phosphatidylinositol 3-kinase Catalytic Subunit, Chain A, domain 1"/>
    <property type="match status" value="1"/>
</dbReference>
<dbReference type="InterPro" id="IPR019103">
    <property type="entry name" value="Peptidase_aspartic_DDI1-type"/>
</dbReference>
<organism evidence="11 12">
    <name type="scientific">Rhizoctonia solani</name>
    <dbReference type="NCBI Taxonomy" id="456999"/>
    <lineage>
        <taxon>Eukaryota</taxon>
        <taxon>Fungi</taxon>
        <taxon>Dikarya</taxon>
        <taxon>Basidiomycota</taxon>
        <taxon>Agaricomycotina</taxon>
        <taxon>Agaricomycetes</taxon>
        <taxon>Cantharellales</taxon>
        <taxon>Ceratobasidiaceae</taxon>
        <taxon>Rhizoctonia</taxon>
    </lineage>
</organism>
<dbReference type="InterPro" id="IPR040666">
    <property type="entry name" value="Atg29_N"/>
</dbReference>
<protein>
    <recommendedName>
        <fullName evidence="4">DNA damage-inducible protein 1</fullName>
    </recommendedName>
</protein>
<feature type="domain" description="UBA" evidence="9">
    <location>
        <begin position="871"/>
        <end position="910"/>
    </location>
</feature>
<evidence type="ECO:0000256" key="6">
    <source>
        <dbReference type="ARBA" id="ARBA00022750"/>
    </source>
</evidence>
<feature type="compositionally biased region" description="Low complexity" evidence="8">
    <location>
        <begin position="860"/>
        <end position="871"/>
    </location>
</feature>
<dbReference type="GO" id="GO:0043161">
    <property type="term" value="P:proteasome-mediated ubiquitin-dependent protein catabolic process"/>
    <property type="evidence" value="ECO:0007669"/>
    <property type="project" value="InterPro"/>
</dbReference>
<dbReference type="InterPro" id="IPR039362">
    <property type="entry name" value="ATG29_sf"/>
</dbReference>
<evidence type="ECO:0000256" key="3">
    <source>
        <dbReference type="ARBA" id="ARBA00011128"/>
    </source>
</evidence>
<feature type="region of interest" description="Disordered" evidence="8">
    <location>
        <begin position="1"/>
        <end position="27"/>
    </location>
</feature>
<dbReference type="PROSITE" id="PS50030">
    <property type="entry name" value="UBA"/>
    <property type="match status" value="1"/>
</dbReference>
<feature type="region of interest" description="Disordered" evidence="8">
    <location>
        <begin position="109"/>
        <end position="224"/>
    </location>
</feature>
<feature type="compositionally biased region" description="Polar residues" evidence="8">
    <location>
        <begin position="149"/>
        <end position="172"/>
    </location>
</feature>
<dbReference type="Gene3D" id="2.40.70.10">
    <property type="entry name" value="Acid Proteases"/>
    <property type="match status" value="2"/>
</dbReference>
<dbReference type="PROSITE" id="PS50053">
    <property type="entry name" value="UBIQUITIN_2"/>
    <property type="match status" value="1"/>
</dbReference>
<dbReference type="PANTHER" id="PTHR12917">
    <property type="entry name" value="ASPARTYL PROTEASE DDI-RELATED"/>
    <property type="match status" value="1"/>
</dbReference>
<dbReference type="SUPFAM" id="SSF50630">
    <property type="entry name" value="Acid proteases"/>
    <property type="match status" value="1"/>
</dbReference>
<dbReference type="Proteomes" id="UP000663850">
    <property type="component" value="Unassembled WGS sequence"/>
</dbReference>
<feature type="domain" description="Ubiquitin-like" evidence="10">
    <location>
        <begin position="485"/>
        <end position="554"/>
    </location>
</feature>
<feature type="compositionally biased region" description="Polar residues" evidence="8">
    <location>
        <begin position="132"/>
        <end position="141"/>
    </location>
</feature>
<evidence type="ECO:0000313" key="12">
    <source>
        <dbReference type="Proteomes" id="UP000663850"/>
    </source>
</evidence>
<evidence type="ECO:0000259" key="9">
    <source>
        <dbReference type="PROSITE" id="PS50030"/>
    </source>
</evidence>
<dbReference type="Gene3D" id="1.10.8.10">
    <property type="entry name" value="DNA helicase RuvA subunit, C-terminal domain"/>
    <property type="match status" value="1"/>
</dbReference>
<dbReference type="CDD" id="cd01796">
    <property type="entry name" value="Ubl_Ddi1_like"/>
    <property type="match status" value="1"/>
</dbReference>
<dbReference type="Pfam" id="PF18388">
    <property type="entry name" value="ATG29_N"/>
    <property type="match status" value="1"/>
</dbReference>
<dbReference type="InterPro" id="IPR021109">
    <property type="entry name" value="Peptidase_aspartic_dom_sf"/>
</dbReference>
<dbReference type="InterPro" id="IPR033882">
    <property type="entry name" value="DDI1_N"/>
</dbReference>
<evidence type="ECO:0000256" key="4">
    <source>
        <dbReference type="ARBA" id="ARBA00021491"/>
    </source>
</evidence>
<keyword evidence="7" id="KW-0378">Hydrolase</keyword>
<feature type="compositionally biased region" description="Low complexity" evidence="8">
    <location>
        <begin position="309"/>
        <end position="336"/>
    </location>
</feature>
<keyword evidence="5" id="KW-0645">Protease</keyword>
<feature type="compositionally biased region" description="Low complexity" evidence="8">
    <location>
        <begin position="256"/>
        <end position="269"/>
    </location>
</feature>
<evidence type="ECO:0000256" key="1">
    <source>
        <dbReference type="ARBA" id="ARBA00003231"/>
    </source>
</evidence>
<comment type="similarity">
    <text evidence="2">Belongs to the DDI1 family.</text>
</comment>